<dbReference type="EMBL" id="CP006939">
    <property type="protein sequence ID" value="AHC13983.1"/>
    <property type="molecule type" value="Genomic_DNA"/>
</dbReference>
<dbReference type="Proteomes" id="UP000018680">
    <property type="component" value="Chromosome"/>
</dbReference>
<evidence type="ECO:0000313" key="1">
    <source>
        <dbReference type="EMBL" id="AHC13983.1"/>
    </source>
</evidence>
<dbReference type="AlphaFoldDB" id="V5WDV1"/>
<accession>V5WDV1</accession>
<sequence length="45" mass="5032">MYLQIKPDLTGNTRISSSIMQIAGGRSFPGNFFPQWQDVEIRSGS</sequence>
<reference evidence="1 2" key="1">
    <citation type="journal article" date="2015" name="Stand. Genomic Sci.">
        <title>Complete genome sequence and description of Salinispira pacifica gen. nov., sp. nov., a novel spirochaete isolated form a hypersaline microbial mat.</title>
        <authorList>
            <person name="Ben Hania W."/>
            <person name="Joseph M."/>
            <person name="Schumann P."/>
            <person name="Bunk B."/>
            <person name="Fiebig A."/>
            <person name="Sproer C."/>
            <person name="Klenk H.P."/>
            <person name="Fardeau M.L."/>
            <person name="Spring S."/>
        </authorList>
    </citation>
    <scope>NUCLEOTIDE SEQUENCE [LARGE SCALE GENOMIC DNA]</scope>
    <source>
        <strain evidence="1 2">L21-RPul-D2</strain>
    </source>
</reference>
<dbReference type="HOGENOM" id="CLU_3205076_0_0_12"/>
<protein>
    <submittedName>
        <fullName evidence="1">Uncharacterized protein</fullName>
    </submittedName>
</protein>
<evidence type="ECO:0000313" key="2">
    <source>
        <dbReference type="Proteomes" id="UP000018680"/>
    </source>
</evidence>
<gene>
    <name evidence="1" type="ORF">L21SP2_0551</name>
</gene>
<name>V5WDV1_9SPIO</name>
<organism evidence="1 2">
    <name type="scientific">Salinispira pacifica</name>
    <dbReference type="NCBI Taxonomy" id="1307761"/>
    <lineage>
        <taxon>Bacteria</taxon>
        <taxon>Pseudomonadati</taxon>
        <taxon>Spirochaetota</taxon>
        <taxon>Spirochaetia</taxon>
        <taxon>Spirochaetales</taxon>
        <taxon>Spirochaetaceae</taxon>
        <taxon>Salinispira</taxon>
    </lineage>
</organism>
<dbReference type="KEGG" id="slr:L21SP2_0551"/>
<keyword evidence="2" id="KW-1185">Reference proteome</keyword>
<proteinExistence type="predicted"/>
<dbReference type="STRING" id="1307761.L21SP2_0551"/>